<gene>
    <name evidence="2" type="ORF">PCANC_10832</name>
</gene>
<feature type="compositionally biased region" description="Polar residues" evidence="1">
    <location>
        <begin position="33"/>
        <end position="66"/>
    </location>
</feature>
<protein>
    <submittedName>
        <fullName evidence="2">Uncharacterized protein</fullName>
    </submittedName>
</protein>
<feature type="region of interest" description="Disordered" evidence="1">
    <location>
        <begin position="1"/>
        <end position="66"/>
    </location>
</feature>
<reference evidence="2 3" key="1">
    <citation type="submission" date="2017-11" db="EMBL/GenBank/DDBJ databases">
        <title>De novo assembly and phasing of dikaryotic genomes from two isolates of Puccinia coronata f. sp. avenae, the causal agent of oat crown rust.</title>
        <authorList>
            <person name="Miller M.E."/>
            <person name="Zhang Y."/>
            <person name="Omidvar V."/>
            <person name="Sperschneider J."/>
            <person name="Schwessinger B."/>
            <person name="Raley C."/>
            <person name="Palmer J.M."/>
            <person name="Garnica D."/>
            <person name="Upadhyaya N."/>
            <person name="Rathjen J."/>
            <person name="Taylor J.M."/>
            <person name="Park R.F."/>
            <person name="Dodds P.N."/>
            <person name="Hirsch C.D."/>
            <person name="Kianian S.F."/>
            <person name="Figueroa M."/>
        </authorList>
    </citation>
    <scope>NUCLEOTIDE SEQUENCE [LARGE SCALE GENOMIC DNA]</scope>
    <source>
        <strain evidence="2">12NC29</strain>
    </source>
</reference>
<dbReference type="AlphaFoldDB" id="A0A2N5V0V0"/>
<name>A0A2N5V0V0_9BASI</name>
<sequence>MALSIQSSPGLNRNDKEDIEVTPIPKQDPPSQPLSQATAGTQTTNSTDLESSAPQTSTPANSANNGKARQLCVGSCPHCRLPMGHLWAYCYPDAHGQPMGSLQAAHWINGFRLYKTHGNSSLALPVHEAGRLPWAGPWAARARLIAILKQMYDFFATLGKRLIWLSKPGKSPLCHHHMTSTESFPDCSRK</sequence>
<evidence type="ECO:0000313" key="3">
    <source>
        <dbReference type="Proteomes" id="UP000235388"/>
    </source>
</evidence>
<organism evidence="2 3">
    <name type="scientific">Puccinia coronata f. sp. avenae</name>
    <dbReference type="NCBI Taxonomy" id="200324"/>
    <lineage>
        <taxon>Eukaryota</taxon>
        <taxon>Fungi</taxon>
        <taxon>Dikarya</taxon>
        <taxon>Basidiomycota</taxon>
        <taxon>Pucciniomycotina</taxon>
        <taxon>Pucciniomycetes</taxon>
        <taxon>Pucciniales</taxon>
        <taxon>Pucciniaceae</taxon>
        <taxon>Puccinia</taxon>
    </lineage>
</organism>
<dbReference type="Proteomes" id="UP000235388">
    <property type="component" value="Unassembled WGS sequence"/>
</dbReference>
<keyword evidence="3" id="KW-1185">Reference proteome</keyword>
<feature type="compositionally biased region" description="Polar residues" evidence="1">
    <location>
        <begin position="1"/>
        <end position="11"/>
    </location>
</feature>
<accession>A0A2N5V0V0</accession>
<proteinExistence type="predicted"/>
<evidence type="ECO:0000256" key="1">
    <source>
        <dbReference type="SAM" id="MobiDB-lite"/>
    </source>
</evidence>
<evidence type="ECO:0000313" key="2">
    <source>
        <dbReference type="EMBL" id="PLW43629.1"/>
    </source>
</evidence>
<dbReference type="EMBL" id="PGCJ01000145">
    <property type="protein sequence ID" value="PLW43629.1"/>
    <property type="molecule type" value="Genomic_DNA"/>
</dbReference>
<comment type="caution">
    <text evidence="2">The sequence shown here is derived from an EMBL/GenBank/DDBJ whole genome shotgun (WGS) entry which is preliminary data.</text>
</comment>